<evidence type="ECO:0000256" key="1">
    <source>
        <dbReference type="ARBA" id="ARBA00023125"/>
    </source>
</evidence>
<dbReference type="Pfam" id="PF00440">
    <property type="entry name" value="TetR_N"/>
    <property type="match status" value="1"/>
</dbReference>
<keyword evidence="1 2" id="KW-0238">DNA-binding</keyword>
<dbReference type="PANTHER" id="PTHR43479">
    <property type="entry name" value="ACREF/ENVCD OPERON REPRESSOR-RELATED"/>
    <property type="match status" value="1"/>
</dbReference>
<evidence type="ECO:0000259" key="3">
    <source>
        <dbReference type="PROSITE" id="PS50977"/>
    </source>
</evidence>
<sequence>MKQKAKHKIIHNTITLLEEYPFENITIKMICAYSQVNRSTFYDYFLDKYDLLHSIQNYHLQKYKRLLNALYYSVAEGKSNQDCIFQFFKIVLRYIKRNLRFFHAILIKFPNRSLFQEYIAATRETYELILDNYSNHIINKKHFVTYSLGGQMGVIYFWIREGCQETYEQLAQILLANTVKLQR</sequence>
<dbReference type="AlphaFoldDB" id="A0A2K4FC62"/>
<proteinExistence type="predicted"/>
<comment type="caution">
    <text evidence="4">The sequence shown here is derived from an EMBL/GenBank/DDBJ whole genome shotgun (WGS) entry which is preliminary data.</text>
</comment>
<dbReference type="InterPro" id="IPR001647">
    <property type="entry name" value="HTH_TetR"/>
</dbReference>
<dbReference type="EMBL" id="PPPX01000011">
    <property type="protein sequence ID" value="POA08866.1"/>
    <property type="molecule type" value="Genomic_DNA"/>
</dbReference>
<organism evidence="4 5">
    <name type="scientific">Staphylococcus argensis</name>
    <dbReference type="NCBI Taxonomy" id="1607738"/>
    <lineage>
        <taxon>Bacteria</taxon>
        <taxon>Bacillati</taxon>
        <taxon>Bacillota</taxon>
        <taxon>Bacilli</taxon>
        <taxon>Bacillales</taxon>
        <taxon>Staphylococcaceae</taxon>
        <taxon>Staphylococcus</taxon>
    </lineage>
</organism>
<dbReference type="RefSeq" id="WP_103371826.1">
    <property type="nucleotide sequence ID" value="NZ_CBCRVO010000003.1"/>
</dbReference>
<evidence type="ECO:0000256" key="2">
    <source>
        <dbReference type="PROSITE-ProRule" id="PRU00335"/>
    </source>
</evidence>
<protein>
    <submittedName>
        <fullName evidence="4">TetR family transcriptional regulator</fullName>
    </submittedName>
</protein>
<reference evidence="4 5" key="1">
    <citation type="submission" date="2017-08" db="EMBL/GenBank/DDBJ databases">
        <title>Draft genome sequences of 64 type strains of genus Staph aureus.</title>
        <authorList>
            <person name="Cole K."/>
            <person name="Golubchik T."/>
            <person name="Russell J."/>
            <person name="Foster D."/>
            <person name="Llewelyn M."/>
            <person name="Wilson D."/>
            <person name="Crook D."/>
            <person name="Paul J."/>
        </authorList>
    </citation>
    <scope>NUCLEOTIDE SEQUENCE [LARGE SCALE GENOMIC DNA]</scope>
    <source>
        <strain evidence="4 5">DSM 29875</strain>
    </source>
</reference>
<dbReference type="SUPFAM" id="SSF46689">
    <property type="entry name" value="Homeodomain-like"/>
    <property type="match status" value="1"/>
</dbReference>
<dbReference type="Proteomes" id="UP000242712">
    <property type="component" value="Unassembled WGS sequence"/>
</dbReference>
<name>A0A2K4FC62_9STAP</name>
<dbReference type="OrthoDB" id="9810250at2"/>
<dbReference type="InterPro" id="IPR009057">
    <property type="entry name" value="Homeodomain-like_sf"/>
</dbReference>
<dbReference type="InterPro" id="IPR050624">
    <property type="entry name" value="HTH-type_Tx_Regulator"/>
</dbReference>
<dbReference type="Pfam" id="PF14278">
    <property type="entry name" value="TetR_C_8"/>
    <property type="match status" value="1"/>
</dbReference>
<dbReference type="InterPro" id="IPR039532">
    <property type="entry name" value="TetR_C_Firmicutes"/>
</dbReference>
<feature type="DNA-binding region" description="H-T-H motif" evidence="2">
    <location>
        <begin position="26"/>
        <end position="45"/>
    </location>
</feature>
<gene>
    <name evidence="4" type="ORF">CD039_07705</name>
</gene>
<dbReference type="Gene3D" id="1.10.357.10">
    <property type="entry name" value="Tetracycline Repressor, domain 2"/>
    <property type="match status" value="1"/>
</dbReference>
<dbReference type="PROSITE" id="PS50977">
    <property type="entry name" value="HTH_TETR_2"/>
    <property type="match status" value="1"/>
</dbReference>
<evidence type="ECO:0000313" key="4">
    <source>
        <dbReference type="EMBL" id="POA08866.1"/>
    </source>
</evidence>
<dbReference type="GeneID" id="98298235"/>
<dbReference type="PANTHER" id="PTHR43479:SF7">
    <property type="entry name" value="TETR-FAMILY TRANSCRIPTIONAL REGULATOR"/>
    <property type="match status" value="1"/>
</dbReference>
<evidence type="ECO:0000313" key="5">
    <source>
        <dbReference type="Proteomes" id="UP000242712"/>
    </source>
</evidence>
<keyword evidence="5" id="KW-1185">Reference proteome</keyword>
<feature type="domain" description="HTH tetR-type" evidence="3">
    <location>
        <begin position="3"/>
        <end position="63"/>
    </location>
</feature>
<accession>A0A2K4FC62</accession>
<dbReference type="GO" id="GO:0003677">
    <property type="term" value="F:DNA binding"/>
    <property type="evidence" value="ECO:0007669"/>
    <property type="project" value="UniProtKB-UniRule"/>
</dbReference>